<dbReference type="NCBIfam" id="TIGR00254">
    <property type="entry name" value="GGDEF"/>
    <property type="match status" value="1"/>
</dbReference>
<name>A0A4Q7NUU8_9ACTN</name>
<dbReference type="InterPro" id="IPR043128">
    <property type="entry name" value="Rev_trsase/Diguanyl_cyclase"/>
</dbReference>
<sequence length="1170" mass="125009">MAGDSGELDAPRGERPRRPRYALLLDRLSDFEQAPWLGATDGARAAGADLVVVVADDDPGSAAPSHALDLRRTDGLLLWPAWLLLRHGAEAVGAWVRSLGGLPVATAEAALPGSIPGAVPVLMAEREAGRALTEHLLLEHGVRRLAFLRGPDGHSGAERRLAGFSDALQAHGLEPALVTQHVPAWAPDDEGTRAVVGGLVADPGIEAVVAANDNLALAVVAAYEAAGRRVPADVRVVGFDDSVEPAYIRLGSAEPGELTTSSAVLPLTTVRSPFRELAAAGLAALVAGGAPDPLPCPLVLRRSCGCRMPARPSVRQAVSLTARLAEEVGAAADGLPPGWAEDLAAALDRAGSDEGAALESALADVLRAAAQSGGGVEEWWGVLALLAAAGGGDPGVERAVAAGQALWARARRITERRIRVARETAEALMAADTLDRLRDQLVEQLPRLGIRTCYLARTDECGQRAALVLGYEDGRRQDLLPEDEQLEPGELLGPRRWQRSEGHDLLVLPLRRGGRPLGHLVVEPSVEVGWLYESLARQVAGALQTVGLLEQQRRTAAQLEQRVAERTEELAARVRQQEVVTRLGQRALRGDLSVDALLRWTRGLVRDTLGVAVCSLFELEGDELVNRGSDDGAIPQRTPVARLEGTTIVRALRTRRTVHVADYDRQADDPRKPGTASEHVRSAASVPLARTRTEDGPGAGELWGVLAVTDPRPDAIGVQERLFLEQVAQVVATALARRRTEAEVKHLALHDALTGLPNRTNLRQVLDEQLGNDDEQRTGALLLLDLDRFKEVNDALGHAVGDRVLREVARRLRAAVGADGVLARLGGDEFAVVVGPRQGRDAAVVVARSVLAQFAPPFREDELEIDLSVSIGIALSPQHGTDASRLLRHADVAMYRAKSTGAGWAVYDERLDAPQLHRLSAIGELRAAIAGGQLEVHYQPLVTLADGGVRSVEALVRWRHPERGLVPPDQFVELAEQSRLIGPLTLAVLDAAVAQHAAWQAATGTAPRIAVNISLRCLDDPQSYAAIRQRLVDARDVLTVEVTESALAGDEARQALLDLAQQGVACSVDDFGTGYASLAYLRDLPVSELKIDRAFVRELHVRARDQAIVRSVVQMAHALDLHVVAEGVESSEIAAVLRGLGVSSAQGYYWSRPVEGALLLPWFAGAPSLR</sequence>
<comment type="caution">
    <text evidence="7">The sequence shown here is derived from an EMBL/GenBank/DDBJ whole genome shotgun (WGS) entry which is preliminary data.</text>
</comment>
<dbReference type="CDD" id="cd01949">
    <property type="entry name" value="GGDEF"/>
    <property type="match status" value="1"/>
</dbReference>
<dbReference type="SMART" id="SM00267">
    <property type="entry name" value="GGDEF"/>
    <property type="match status" value="1"/>
</dbReference>
<dbReference type="SUPFAM" id="SSF53822">
    <property type="entry name" value="Periplasmic binding protein-like I"/>
    <property type="match status" value="1"/>
</dbReference>
<dbReference type="SUPFAM" id="SSF55073">
    <property type="entry name" value="Nucleotide cyclase"/>
    <property type="match status" value="1"/>
</dbReference>
<dbReference type="Proteomes" id="UP000293638">
    <property type="component" value="Unassembled WGS sequence"/>
</dbReference>
<dbReference type="EMBL" id="SGXD01000001">
    <property type="protein sequence ID" value="RZS90993.1"/>
    <property type="molecule type" value="Genomic_DNA"/>
</dbReference>
<dbReference type="PANTHER" id="PTHR44757:SF2">
    <property type="entry name" value="BIOFILM ARCHITECTURE MAINTENANCE PROTEIN MBAA"/>
    <property type="match status" value="1"/>
</dbReference>
<keyword evidence="8" id="KW-1185">Reference proteome</keyword>
<evidence type="ECO:0000256" key="3">
    <source>
        <dbReference type="ARBA" id="ARBA00023163"/>
    </source>
</evidence>
<protein>
    <submittedName>
        <fullName evidence="7">Diguanylate cyclase (GGDEF)-like protein</fullName>
    </submittedName>
</protein>
<proteinExistence type="predicted"/>
<dbReference type="CDD" id="cd01948">
    <property type="entry name" value="EAL"/>
    <property type="match status" value="1"/>
</dbReference>
<feature type="domain" description="EAL" evidence="5">
    <location>
        <begin position="918"/>
        <end position="1167"/>
    </location>
</feature>
<dbReference type="AlphaFoldDB" id="A0A4Q7NUU8"/>
<dbReference type="Pfam" id="PF01590">
    <property type="entry name" value="GAF"/>
    <property type="match status" value="1"/>
</dbReference>
<keyword evidence="1" id="KW-0805">Transcription regulation</keyword>
<evidence type="ECO:0000256" key="4">
    <source>
        <dbReference type="SAM" id="MobiDB-lite"/>
    </source>
</evidence>
<dbReference type="InterPro" id="IPR052155">
    <property type="entry name" value="Biofilm_reg_signaling"/>
</dbReference>
<evidence type="ECO:0000313" key="8">
    <source>
        <dbReference type="Proteomes" id="UP000293638"/>
    </source>
</evidence>
<dbReference type="PROSITE" id="PS50883">
    <property type="entry name" value="EAL"/>
    <property type="match status" value="1"/>
</dbReference>
<dbReference type="InterPro" id="IPR001633">
    <property type="entry name" value="EAL_dom"/>
</dbReference>
<evidence type="ECO:0000313" key="7">
    <source>
        <dbReference type="EMBL" id="RZS90993.1"/>
    </source>
</evidence>
<gene>
    <name evidence="7" type="ORF">EV189_0224</name>
</gene>
<keyword evidence="3" id="KW-0804">Transcription</keyword>
<accession>A0A4Q7NUU8</accession>
<dbReference type="InterPro" id="IPR000160">
    <property type="entry name" value="GGDEF_dom"/>
</dbReference>
<evidence type="ECO:0000259" key="5">
    <source>
        <dbReference type="PROSITE" id="PS50883"/>
    </source>
</evidence>
<dbReference type="InterPro" id="IPR028082">
    <property type="entry name" value="Peripla_BP_I"/>
</dbReference>
<dbReference type="Pfam" id="PF00990">
    <property type="entry name" value="GGDEF"/>
    <property type="match status" value="1"/>
</dbReference>
<dbReference type="SMART" id="SM00052">
    <property type="entry name" value="EAL"/>
    <property type="match status" value="1"/>
</dbReference>
<dbReference type="GO" id="GO:0003677">
    <property type="term" value="F:DNA binding"/>
    <property type="evidence" value="ECO:0007669"/>
    <property type="project" value="UniProtKB-KW"/>
</dbReference>
<dbReference type="Pfam" id="PF00563">
    <property type="entry name" value="EAL"/>
    <property type="match status" value="1"/>
</dbReference>
<feature type="compositionally biased region" description="Basic and acidic residues" evidence="4">
    <location>
        <begin position="663"/>
        <end position="672"/>
    </location>
</feature>
<dbReference type="SMART" id="SM00065">
    <property type="entry name" value="GAF"/>
    <property type="match status" value="1"/>
</dbReference>
<dbReference type="Gene3D" id="3.20.20.450">
    <property type="entry name" value="EAL domain"/>
    <property type="match status" value="1"/>
</dbReference>
<evidence type="ECO:0000256" key="1">
    <source>
        <dbReference type="ARBA" id="ARBA00023015"/>
    </source>
</evidence>
<dbReference type="InterPro" id="IPR003018">
    <property type="entry name" value="GAF"/>
</dbReference>
<keyword evidence="2" id="KW-0238">DNA-binding</keyword>
<dbReference type="Gene3D" id="3.30.450.40">
    <property type="match status" value="1"/>
</dbReference>
<dbReference type="SUPFAM" id="SSF55781">
    <property type="entry name" value="GAF domain-like"/>
    <property type="match status" value="1"/>
</dbReference>
<reference evidence="7 8" key="1">
    <citation type="submission" date="2019-02" db="EMBL/GenBank/DDBJ databases">
        <title>Genomic Encyclopedia of Type Strains, Phase IV (KMG-IV): sequencing the most valuable type-strain genomes for metagenomic binning, comparative biology and taxonomic classification.</title>
        <authorList>
            <person name="Goeker M."/>
        </authorList>
    </citation>
    <scope>NUCLEOTIDE SEQUENCE [LARGE SCALE GENOMIC DNA]</scope>
    <source>
        <strain evidence="7 8">DSM 45622</strain>
    </source>
</reference>
<feature type="region of interest" description="Disordered" evidence="4">
    <location>
        <begin position="663"/>
        <end position="695"/>
    </location>
</feature>
<dbReference type="InterPro" id="IPR029016">
    <property type="entry name" value="GAF-like_dom_sf"/>
</dbReference>
<dbReference type="SUPFAM" id="SSF141868">
    <property type="entry name" value="EAL domain-like"/>
    <property type="match status" value="1"/>
</dbReference>
<dbReference type="InterPro" id="IPR046335">
    <property type="entry name" value="LacI/GalR-like_sensor"/>
</dbReference>
<dbReference type="InterPro" id="IPR035919">
    <property type="entry name" value="EAL_sf"/>
</dbReference>
<dbReference type="Pfam" id="PF13377">
    <property type="entry name" value="Peripla_BP_3"/>
    <property type="match status" value="1"/>
</dbReference>
<dbReference type="InterPro" id="IPR029787">
    <property type="entry name" value="Nucleotide_cyclase"/>
</dbReference>
<dbReference type="RefSeq" id="WP_130491113.1">
    <property type="nucleotide sequence ID" value="NZ_SGXD01000001.1"/>
</dbReference>
<dbReference type="OrthoDB" id="23692at2"/>
<feature type="domain" description="GGDEF" evidence="6">
    <location>
        <begin position="777"/>
        <end position="909"/>
    </location>
</feature>
<organism evidence="7 8">
    <name type="scientific">Motilibacter rhizosphaerae</name>
    <dbReference type="NCBI Taxonomy" id="598652"/>
    <lineage>
        <taxon>Bacteria</taxon>
        <taxon>Bacillati</taxon>
        <taxon>Actinomycetota</taxon>
        <taxon>Actinomycetes</taxon>
        <taxon>Motilibacterales</taxon>
        <taxon>Motilibacteraceae</taxon>
        <taxon>Motilibacter</taxon>
    </lineage>
</organism>
<evidence type="ECO:0000256" key="2">
    <source>
        <dbReference type="ARBA" id="ARBA00023125"/>
    </source>
</evidence>
<dbReference type="PANTHER" id="PTHR44757">
    <property type="entry name" value="DIGUANYLATE CYCLASE DGCP"/>
    <property type="match status" value="1"/>
</dbReference>
<dbReference type="Gene3D" id="3.30.70.270">
    <property type="match status" value="1"/>
</dbReference>
<evidence type="ECO:0000259" key="6">
    <source>
        <dbReference type="PROSITE" id="PS50887"/>
    </source>
</evidence>
<dbReference type="Gene3D" id="3.40.50.2300">
    <property type="match status" value="2"/>
</dbReference>
<dbReference type="PROSITE" id="PS50887">
    <property type="entry name" value="GGDEF"/>
    <property type="match status" value="1"/>
</dbReference>